<name>A0A915JWQ1_ROMCU</name>
<dbReference type="AlphaFoldDB" id="A0A915JWQ1"/>
<dbReference type="WBParaSite" id="nRc.2.0.1.t30508-RA">
    <property type="protein sequence ID" value="nRc.2.0.1.t30508-RA"/>
    <property type="gene ID" value="nRc.2.0.1.g30508"/>
</dbReference>
<protein>
    <submittedName>
        <fullName evidence="2">Uncharacterized protein</fullName>
    </submittedName>
</protein>
<dbReference type="Proteomes" id="UP000887565">
    <property type="component" value="Unplaced"/>
</dbReference>
<evidence type="ECO:0000313" key="2">
    <source>
        <dbReference type="WBParaSite" id="nRc.2.0.1.t30508-RA"/>
    </source>
</evidence>
<reference evidence="2" key="1">
    <citation type="submission" date="2022-11" db="UniProtKB">
        <authorList>
            <consortium name="WormBaseParasite"/>
        </authorList>
    </citation>
    <scope>IDENTIFICATION</scope>
</reference>
<keyword evidence="1" id="KW-1185">Reference proteome</keyword>
<sequence>EKSCIVNSASASVHPDLFVVAPEEKEGRFDYFDNTCYEG</sequence>
<proteinExistence type="predicted"/>
<evidence type="ECO:0000313" key="1">
    <source>
        <dbReference type="Proteomes" id="UP000887565"/>
    </source>
</evidence>
<organism evidence="1 2">
    <name type="scientific">Romanomermis culicivorax</name>
    <name type="common">Nematode worm</name>
    <dbReference type="NCBI Taxonomy" id="13658"/>
    <lineage>
        <taxon>Eukaryota</taxon>
        <taxon>Metazoa</taxon>
        <taxon>Ecdysozoa</taxon>
        <taxon>Nematoda</taxon>
        <taxon>Enoplea</taxon>
        <taxon>Dorylaimia</taxon>
        <taxon>Mermithida</taxon>
        <taxon>Mermithoidea</taxon>
        <taxon>Mermithidae</taxon>
        <taxon>Romanomermis</taxon>
    </lineage>
</organism>
<accession>A0A915JWQ1</accession>